<feature type="region of interest" description="Disordered" evidence="1">
    <location>
        <begin position="265"/>
        <end position="292"/>
    </location>
</feature>
<dbReference type="InterPro" id="IPR008271">
    <property type="entry name" value="Ser/Thr_kinase_AS"/>
</dbReference>
<feature type="domain" description="Protein kinase" evidence="2">
    <location>
        <begin position="453"/>
        <end position="753"/>
    </location>
</feature>
<dbReference type="SMART" id="SM00220">
    <property type="entry name" value="S_TKc"/>
    <property type="match status" value="1"/>
</dbReference>
<gene>
    <name evidence="3" type="ORF">HYH02_002898</name>
</gene>
<dbReference type="Proteomes" id="UP000613740">
    <property type="component" value="Unassembled WGS sequence"/>
</dbReference>
<feature type="region of interest" description="Disordered" evidence="1">
    <location>
        <begin position="165"/>
        <end position="195"/>
    </location>
</feature>
<dbReference type="Gene3D" id="1.10.510.10">
    <property type="entry name" value="Transferase(Phosphotransferase) domain 1"/>
    <property type="match status" value="1"/>
</dbReference>
<sequence length="793" mass="81398">MGVVAIVSQFRLRFSTARTDGKSTRRALVEAAKQVRKDLHSNASVDGAQASATSADNSIPTRDPGTTISRPAVSDSHEHEYLASSAPSRTKDSLKHPDSELEAVYLSPVASPLAITLASSPPAPEPQQEASPHTTHDVDVYGAILHMFESCPELLEDIQEVVEAEEGAAEDAVPSAAATESAAVESADASPEAVSSSGQDGFCVVKVVLPDLCKDAGLVPLGSGSSLSSGFPSSPAGTTASCTSSAPCYLELPSSLSFKLDDTAVTEAPADEEELAAAQQAPASPAPLKPQQHPLLFRLPSSLSLSLSWSDRHHQHSYSSSAASPSAALANAHAGAHTKVYTSSSSGESSMGPGSQAAMEAAWLPAGLISAGGSSVAAGGVVDASPSSSSSSSLPAAPAAAAFASCRRTVALGPQQAPQPSPLIAPSGMLYKLPGDSELVRLLRTQAAALFTPESGKPLGRGAYGTVHGGTVTIHAAASACGGGSITAQVVAKTAAEPDSRFQNRLLLEEGRLMLALQDAGLVGGGCTVRALALSGDPEAGAPVALVLERCRCSLWDVLADCERQPNFQRGTMTLMPWRRVFDVLRAVAAALMASHSLGFVHQDVKPENILVREDGSVALGDFGCAARIPAGGLAYSEDDCGGSPHFAAPEIVRLMPRMGPPPAAWPILTLSERTGVRLPLTRGVDIWSLGVLAVCLMVTGTNEREAALYARGELALPAYVPAALAQLVGDCTQDMGYHRPSAEAVLRRLDAIEQRALAAAEAEAAAAVAATEAAAHAAMGHLAESIVASLCC</sequence>
<protein>
    <recommendedName>
        <fullName evidence="2">Protein kinase domain-containing protein</fullName>
    </recommendedName>
</protein>
<dbReference type="SUPFAM" id="SSF56112">
    <property type="entry name" value="Protein kinase-like (PK-like)"/>
    <property type="match status" value="1"/>
</dbReference>
<evidence type="ECO:0000313" key="3">
    <source>
        <dbReference type="EMBL" id="KAG2452665.1"/>
    </source>
</evidence>
<feature type="compositionally biased region" description="Polar residues" evidence="1">
    <location>
        <begin position="50"/>
        <end position="69"/>
    </location>
</feature>
<name>A0A835WS47_9CHLO</name>
<keyword evidence="4" id="KW-1185">Reference proteome</keyword>
<dbReference type="InterPro" id="IPR011009">
    <property type="entry name" value="Kinase-like_dom_sf"/>
</dbReference>
<proteinExistence type="predicted"/>
<dbReference type="InterPro" id="IPR000719">
    <property type="entry name" value="Prot_kinase_dom"/>
</dbReference>
<evidence type="ECO:0000256" key="1">
    <source>
        <dbReference type="SAM" id="MobiDB-lite"/>
    </source>
</evidence>
<dbReference type="PROSITE" id="PS50011">
    <property type="entry name" value="PROTEIN_KINASE_DOM"/>
    <property type="match status" value="1"/>
</dbReference>
<dbReference type="PROSITE" id="PS00108">
    <property type="entry name" value="PROTEIN_KINASE_ST"/>
    <property type="match status" value="1"/>
</dbReference>
<evidence type="ECO:0000313" key="4">
    <source>
        <dbReference type="Proteomes" id="UP000613740"/>
    </source>
</evidence>
<dbReference type="EMBL" id="JAEHOD010000005">
    <property type="protein sequence ID" value="KAG2452665.1"/>
    <property type="molecule type" value="Genomic_DNA"/>
</dbReference>
<dbReference type="OrthoDB" id="549060at2759"/>
<dbReference type="Pfam" id="PF00069">
    <property type="entry name" value="Pkinase"/>
    <property type="match status" value="1"/>
</dbReference>
<accession>A0A835WS47</accession>
<dbReference type="GO" id="GO:0005524">
    <property type="term" value="F:ATP binding"/>
    <property type="evidence" value="ECO:0007669"/>
    <property type="project" value="InterPro"/>
</dbReference>
<dbReference type="PANTHER" id="PTHR24359">
    <property type="entry name" value="SERINE/THREONINE-PROTEIN KINASE SBK1"/>
    <property type="match status" value="1"/>
</dbReference>
<dbReference type="PANTHER" id="PTHR24359:SF1">
    <property type="entry name" value="INHIBITOR OF NUCLEAR FACTOR KAPPA-B KINASE EPSILON SUBUNIT HOMOLOG 1-RELATED"/>
    <property type="match status" value="1"/>
</dbReference>
<reference evidence="3" key="1">
    <citation type="journal article" date="2020" name="bioRxiv">
        <title>Comparative genomics of Chlamydomonas.</title>
        <authorList>
            <person name="Craig R.J."/>
            <person name="Hasan A.R."/>
            <person name="Ness R.W."/>
            <person name="Keightley P.D."/>
        </authorList>
    </citation>
    <scope>NUCLEOTIDE SEQUENCE</scope>
    <source>
        <strain evidence="3">CCAP 11/173</strain>
    </source>
</reference>
<dbReference type="AlphaFoldDB" id="A0A835WS47"/>
<organism evidence="3 4">
    <name type="scientific">Chlamydomonas schloesseri</name>
    <dbReference type="NCBI Taxonomy" id="2026947"/>
    <lineage>
        <taxon>Eukaryota</taxon>
        <taxon>Viridiplantae</taxon>
        <taxon>Chlorophyta</taxon>
        <taxon>core chlorophytes</taxon>
        <taxon>Chlorophyceae</taxon>
        <taxon>CS clade</taxon>
        <taxon>Chlamydomonadales</taxon>
        <taxon>Chlamydomonadaceae</taxon>
        <taxon>Chlamydomonas</taxon>
    </lineage>
</organism>
<comment type="caution">
    <text evidence="3">The sequence shown here is derived from an EMBL/GenBank/DDBJ whole genome shotgun (WGS) entry which is preliminary data.</text>
</comment>
<evidence type="ECO:0000259" key="2">
    <source>
        <dbReference type="PROSITE" id="PS50011"/>
    </source>
</evidence>
<feature type="region of interest" description="Disordered" evidence="1">
    <location>
        <begin position="40"/>
        <end position="96"/>
    </location>
</feature>
<feature type="compositionally biased region" description="Low complexity" evidence="1">
    <location>
        <begin position="170"/>
        <end position="195"/>
    </location>
</feature>
<dbReference type="GO" id="GO:0004674">
    <property type="term" value="F:protein serine/threonine kinase activity"/>
    <property type="evidence" value="ECO:0007669"/>
    <property type="project" value="TreeGrafter"/>
</dbReference>